<dbReference type="SUPFAM" id="SSF50494">
    <property type="entry name" value="Trypsin-like serine proteases"/>
    <property type="match status" value="1"/>
</dbReference>
<protein>
    <submittedName>
        <fullName evidence="13">Endonuclease G</fullName>
    </submittedName>
</protein>
<dbReference type="InterPro" id="IPR001604">
    <property type="entry name" value="Endo_G_ENPP1-like_dom"/>
</dbReference>
<dbReference type="SMART" id="SM00477">
    <property type="entry name" value="NUC"/>
    <property type="match status" value="1"/>
</dbReference>
<sequence length="613" mass="65986">MAEERTDIATMRDWVRRWGRLHLADPNVTSVGVGIKETGGEPTGEVCIQFTVREKLAPAALEAAATRALPEKLRIQTVTVPTDVVERSFVPAHRVVPEAASDERTERLDPVRPGLSISHPTVSAGTLGAIVHDLRSGEPVMLSNWHVLHGPAGAIGDEVLQPGTHDDNSGDPRNVVGRLLRSHLGAAGDGALASLEHRGADPSILALEVVPEEIADPELGDRVVKSGRTTAVSHGVVSRVHVMVALDYGDGAGERSIGGFEIAPDPRREAEQNSLSDGGDSGAAWMLKSGNGRTSTVLGGIHFAGSDTPDGRERALANYASSLRDKLGFSLSPATAAARAAQEVAARGCDPDFLLHPVVPPELSQAHREDAARLDGEVLIPYTHFSLVQSASRRFARFVAWNIDGGRLRRIDRAGQRFRLDPRLPEEVQVGEDLYRGNDLDRGHIARRADLTWGTDAEARRANEDSFLFPNIAAQMARYNQSGRGGVWGQVENSLFEQVEVQQLRASVVGGPILAEHDREYRGVQIPGAFFKVVYYVVGEELRAQALLLAQDLTGLERLDLSSFSTYIVDLADLEERTGLAFAPAADGRSDSGAARTQAAGPVLLESADDIPW</sequence>
<comment type="caution">
    <text evidence="13">The sequence shown here is derived from an EMBL/GenBank/DDBJ whole genome shotgun (WGS) entry which is preliminary data.</text>
</comment>
<evidence type="ECO:0000256" key="3">
    <source>
        <dbReference type="ARBA" id="ARBA00022722"/>
    </source>
</evidence>
<feature type="active site" description="Proton acceptor" evidence="8">
    <location>
        <position position="444"/>
    </location>
</feature>
<evidence type="ECO:0000256" key="2">
    <source>
        <dbReference type="ARBA" id="ARBA00010052"/>
    </source>
</evidence>
<name>A0A841A7E6_9MICO</name>
<dbReference type="InterPro" id="IPR040255">
    <property type="entry name" value="Non-specific_endonuclease"/>
</dbReference>
<dbReference type="GO" id="GO:0046872">
    <property type="term" value="F:metal ion binding"/>
    <property type="evidence" value="ECO:0007669"/>
    <property type="project" value="UniProtKB-KW"/>
</dbReference>
<dbReference type="GO" id="GO:0003676">
    <property type="term" value="F:nucleic acid binding"/>
    <property type="evidence" value="ECO:0007669"/>
    <property type="project" value="InterPro"/>
</dbReference>
<dbReference type="GO" id="GO:0004519">
    <property type="term" value="F:endonuclease activity"/>
    <property type="evidence" value="ECO:0007669"/>
    <property type="project" value="UniProtKB-KW"/>
</dbReference>
<dbReference type="InterPro" id="IPR018524">
    <property type="entry name" value="DNA/RNA_endonuclease_AS"/>
</dbReference>
<dbReference type="SUPFAM" id="SSF54060">
    <property type="entry name" value="His-Me finger endonucleases"/>
    <property type="match status" value="1"/>
</dbReference>
<dbReference type="InterPro" id="IPR043504">
    <property type="entry name" value="Peptidase_S1_PA_chymotrypsin"/>
</dbReference>
<evidence type="ECO:0000256" key="5">
    <source>
        <dbReference type="ARBA" id="ARBA00022759"/>
    </source>
</evidence>
<dbReference type="SMART" id="SM00892">
    <property type="entry name" value="Endonuclease_NS"/>
    <property type="match status" value="1"/>
</dbReference>
<organism evidence="13 14">
    <name type="scientific">Brachybacterium aquaticum</name>
    <dbReference type="NCBI Taxonomy" id="1432564"/>
    <lineage>
        <taxon>Bacteria</taxon>
        <taxon>Bacillati</taxon>
        <taxon>Actinomycetota</taxon>
        <taxon>Actinomycetes</taxon>
        <taxon>Micrococcales</taxon>
        <taxon>Dermabacteraceae</taxon>
        <taxon>Brachybacterium</taxon>
    </lineage>
</organism>
<feature type="region of interest" description="Disordered" evidence="10">
    <location>
        <begin position="261"/>
        <end position="282"/>
    </location>
</feature>
<feature type="domain" description="ENPP1-3/EXOG-like endonuclease/phosphodiesterase" evidence="11">
    <location>
        <begin position="382"/>
        <end position="589"/>
    </location>
</feature>
<reference evidence="13 14" key="1">
    <citation type="submission" date="2020-08" db="EMBL/GenBank/DDBJ databases">
        <title>Sequencing the genomes of 1000 actinobacteria strains.</title>
        <authorList>
            <person name="Klenk H.-P."/>
        </authorList>
    </citation>
    <scope>NUCLEOTIDE SEQUENCE [LARGE SCALE GENOMIC DNA]</scope>
    <source>
        <strain evidence="13 14">DSM 28796</strain>
    </source>
</reference>
<dbReference type="PROSITE" id="PS01070">
    <property type="entry name" value="NUCLEASE_NON_SPEC"/>
    <property type="match status" value="1"/>
</dbReference>
<keyword evidence="7" id="KW-0460">Magnesium</keyword>
<evidence type="ECO:0000256" key="8">
    <source>
        <dbReference type="PIRSR" id="PIRSR640255-1"/>
    </source>
</evidence>
<comment type="cofactor">
    <cofactor evidence="1">
        <name>Mg(2+)</name>
        <dbReference type="ChEBI" id="CHEBI:18420"/>
    </cofactor>
</comment>
<feature type="binding site" evidence="9">
    <location>
        <position position="480"/>
    </location>
    <ligand>
        <name>Mg(2+)</name>
        <dbReference type="ChEBI" id="CHEBI:18420"/>
        <note>catalytic</note>
    </ligand>
</feature>
<feature type="domain" description="DNA/RNA non-specific endonuclease/pyrophosphatase/phosphodiesterase" evidence="12">
    <location>
        <begin position="381"/>
        <end position="589"/>
    </location>
</feature>
<dbReference type="Gene3D" id="2.40.10.10">
    <property type="entry name" value="Trypsin-like serine proteases"/>
    <property type="match status" value="1"/>
</dbReference>
<evidence type="ECO:0000259" key="11">
    <source>
        <dbReference type="SMART" id="SM00477"/>
    </source>
</evidence>
<dbReference type="Pfam" id="PF01223">
    <property type="entry name" value="Endonuclease_NS"/>
    <property type="match status" value="1"/>
</dbReference>
<evidence type="ECO:0000256" key="10">
    <source>
        <dbReference type="SAM" id="MobiDB-lite"/>
    </source>
</evidence>
<dbReference type="InterPro" id="IPR020821">
    <property type="entry name" value="ENPP1-3/EXOG-like_nuc-like"/>
</dbReference>
<keyword evidence="3" id="KW-0540">Nuclease</keyword>
<evidence type="ECO:0000256" key="6">
    <source>
        <dbReference type="ARBA" id="ARBA00022801"/>
    </source>
</evidence>
<comment type="similarity">
    <text evidence="2">Belongs to the DNA/RNA non-specific endonuclease family.</text>
</comment>
<dbReference type="AlphaFoldDB" id="A0A841A7E6"/>
<evidence type="ECO:0000313" key="13">
    <source>
        <dbReference type="EMBL" id="MBB5830776.1"/>
    </source>
</evidence>
<dbReference type="Proteomes" id="UP000588158">
    <property type="component" value="Unassembled WGS sequence"/>
</dbReference>
<feature type="compositionally biased region" description="Basic and acidic residues" evidence="10">
    <location>
        <begin position="101"/>
        <end position="110"/>
    </location>
</feature>
<evidence type="ECO:0000259" key="12">
    <source>
        <dbReference type="SMART" id="SM00892"/>
    </source>
</evidence>
<dbReference type="InterPro" id="IPR044929">
    <property type="entry name" value="DNA/RNA_non-sp_Endonuclease_sf"/>
</dbReference>
<dbReference type="PANTHER" id="PTHR13966">
    <property type="entry name" value="ENDONUCLEASE RELATED"/>
    <property type="match status" value="1"/>
</dbReference>
<keyword evidence="4 9" id="KW-0479">Metal-binding</keyword>
<keyword evidence="6" id="KW-0378">Hydrolase</keyword>
<dbReference type="InterPro" id="IPR044925">
    <property type="entry name" value="His-Me_finger_sf"/>
</dbReference>
<keyword evidence="14" id="KW-1185">Reference proteome</keyword>
<keyword evidence="5 13" id="KW-0255">Endonuclease</keyword>
<gene>
    <name evidence="13" type="ORF">HNR70_000589</name>
</gene>
<dbReference type="RefSeq" id="WP_184324344.1">
    <property type="nucleotide sequence ID" value="NZ_JACHLZ010000001.1"/>
</dbReference>
<accession>A0A841A7E6</accession>
<evidence type="ECO:0000313" key="14">
    <source>
        <dbReference type="Proteomes" id="UP000588158"/>
    </source>
</evidence>
<dbReference type="GO" id="GO:0016787">
    <property type="term" value="F:hydrolase activity"/>
    <property type="evidence" value="ECO:0007669"/>
    <property type="project" value="UniProtKB-KW"/>
</dbReference>
<evidence type="ECO:0000256" key="1">
    <source>
        <dbReference type="ARBA" id="ARBA00001946"/>
    </source>
</evidence>
<evidence type="ECO:0000256" key="9">
    <source>
        <dbReference type="PIRSR" id="PIRSR640255-2"/>
    </source>
</evidence>
<dbReference type="EMBL" id="JACHLZ010000001">
    <property type="protein sequence ID" value="MBB5830776.1"/>
    <property type="molecule type" value="Genomic_DNA"/>
</dbReference>
<dbReference type="InterPro" id="IPR009003">
    <property type="entry name" value="Peptidase_S1_PA"/>
</dbReference>
<feature type="region of interest" description="Disordered" evidence="10">
    <location>
        <begin position="100"/>
        <end position="119"/>
    </location>
</feature>
<evidence type="ECO:0000256" key="7">
    <source>
        <dbReference type="ARBA" id="ARBA00022842"/>
    </source>
</evidence>
<evidence type="ECO:0000256" key="4">
    <source>
        <dbReference type="ARBA" id="ARBA00022723"/>
    </source>
</evidence>
<proteinExistence type="inferred from homology"/>
<dbReference type="Gene3D" id="3.40.570.10">
    <property type="entry name" value="Extracellular Endonuclease, subunit A"/>
    <property type="match status" value="1"/>
</dbReference>
<dbReference type="PANTHER" id="PTHR13966:SF5">
    <property type="entry name" value="ENDONUCLEASE G, MITOCHONDRIAL"/>
    <property type="match status" value="1"/>
</dbReference>